<dbReference type="Gramene" id="EOY26442">
    <property type="protein sequence ID" value="EOY26442"/>
    <property type="gene ID" value="TCM_028065"/>
</dbReference>
<dbReference type="AlphaFoldDB" id="A0A061GBA7"/>
<name>A0A061GBA7_THECC</name>
<feature type="transmembrane region" description="Helical" evidence="1">
    <location>
        <begin position="83"/>
        <end position="100"/>
    </location>
</feature>
<keyword evidence="3" id="KW-1185">Reference proteome</keyword>
<evidence type="ECO:0000313" key="3">
    <source>
        <dbReference type="Proteomes" id="UP000026915"/>
    </source>
</evidence>
<proteinExistence type="predicted"/>
<dbReference type="Proteomes" id="UP000026915">
    <property type="component" value="Chromosome 6"/>
</dbReference>
<keyword evidence="1" id="KW-1133">Transmembrane helix</keyword>
<keyword evidence="1" id="KW-0812">Transmembrane</keyword>
<keyword evidence="1" id="KW-0472">Membrane</keyword>
<evidence type="ECO:0000256" key="1">
    <source>
        <dbReference type="SAM" id="Phobius"/>
    </source>
</evidence>
<dbReference type="HOGENOM" id="CLU_1743827_0_0_1"/>
<gene>
    <name evidence="2" type="ORF">TCM_028065</name>
</gene>
<sequence length="150" mass="17800">MGKKINNKFFGVIVGKLFFKILLLLIPSKFSLNSNFIFLVFKNLWSLSVEKKLESYSFLIQRYKELLENFERKICKFKLYIRQWLKIIIIMVTMLSLKFLKKTKPLEIMLFLSYKACTKASKDLLSMQIILKSSLFTFKCFSLQFSLVGY</sequence>
<evidence type="ECO:0000313" key="2">
    <source>
        <dbReference type="EMBL" id="EOY26442.1"/>
    </source>
</evidence>
<dbReference type="EMBL" id="CM001884">
    <property type="protein sequence ID" value="EOY26442.1"/>
    <property type="molecule type" value="Genomic_DNA"/>
</dbReference>
<reference evidence="2 3" key="1">
    <citation type="journal article" date="2013" name="Genome Biol.">
        <title>The genome sequence of the most widely cultivated cacao type and its use to identify candidate genes regulating pod color.</title>
        <authorList>
            <person name="Motamayor J.C."/>
            <person name="Mockaitis K."/>
            <person name="Schmutz J."/>
            <person name="Haiminen N."/>
            <person name="Iii D.L."/>
            <person name="Cornejo O."/>
            <person name="Findley S.D."/>
            <person name="Zheng P."/>
            <person name="Utro F."/>
            <person name="Royaert S."/>
            <person name="Saski C."/>
            <person name="Jenkins J."/>
            <person name="Podicheti R."/>
            <person name="Zhao M."/>
            <person name="Scheffler B.E."/>
            <person name="Stack J.C."/>
            <person name="Feltus F.A."/>
            <person name="Mustiga G.M."/>
            <person name="Amores F."/>
            <person name="Phillips W."/>
            <person name="Marelli J.P."/>
            <person name="May G.D."/>
            <person name="Shapiro H."/>
            <person name="Ma J."/>
            <person name="Bustamante C.D."/>
            <person name="Schnell R.J."/>
            <person name="Main D."/>
            <person name="Gilbert D."/>
            <person name="Parida L."/>
            <person name="Kuhn D.N."/>
        </authorList>
    </citation>
    <scope>NUCLEOTIDE SEQUENCE [LARGE SCALE GENOMIC DNA]</scope>
    <source>
        <strain evidence="3">cv. Matina 1-6</strain>
    </source>
</reference>
<dbReference type="InParanoid" id="A0A061GBA7"/>
<evidence type="ECO:0008006" key="4">
    <source>
        <dbReference type="Google" id="ProtNLM"/>
    </source>
</evidence>
<protein>
    <recommendedName>
        <fullName evidence="4">Transmembrane protein</fullName>
    </recommendedName>
</protein>
<organism evidence="2 3">
    <name type="scientific">Theobroma cacao</name>
    <name type="common">Cacao</name>
    <name type="synonym">Cocoa</name>
    <dbReference type="NCBI Taxonomy" id="3641"/>
    <lineage>
        <taxon>Eukaryota</taxon>
        <taxon>Viridiplantae</taxon>
        <taxon>Streptophyta</taxon>
        <taxon>Embryophyta</taxon>
        <taxon>Tracheophyta</taxon>
        <taxon>Spermatophyta</taxon>
        <taxon>Magnoliopsida</taxon>
        <taxon>eudicotyledons</taxon>
        <taxon>Gunneridae</taxon>
        <taxon>Pentapetalae</taxon>
        <taxon>rosids</taxon>
        <taxon>malvids</taxon>
        <taxon>Malvales</taxon>
        <taxon>Malvaceae</taxon>
        <taxon>Byttnerioideae</taxon>
        <taxon>Theobroma</taxon>
    </lineage>
</organism>
<accession>A0A061GBA7</accession>